<keyword evidence="3" id="KW-1185">Reference proteome</keyword>
<reference evidence="2 3" key="1">
    <citation type="submission" date="2024-08" db="EMBL/GenBank/DDBJ databases">
        <authorList>
            <person name="Lu H."/>
        </authorList>
    </citation>
    <scope>NUCLEOTIDE SEQUENCE [LARGE SCALE GENOMIC DNA]</scope>
    <source>
        <strain evidence="2 3">LYH14W</strain>
    </source>
</reference>
<proteinExistence type="predicted"/>
<evidence type="ECO:0000256" key="1">
    <source>
        <dbReference type="SAM" id="Phobius"/>
    </source>
</evidence>
<feature type="transmembrane region" description="Helical" evidence="1">
    <location>
        <begin position="6"/>
        <end position="27"/>
    </location>
</feature>
<accession>A0ABW7EYR7</accession>
<evidence type="ECO:0000313" key="3">
    <source>
        <dbReference type="Proteomes" id="UP001606210"/>
    </source>
</evidence>
<organism evidence="2 3">
    <name type="scientific">Pelomonas parva</name>
    <dbReference type="NCBI Taxonomy" id="3299032"/>
    <lineage>
        <taxon>Bacteria</taxon>
        <taxon>Pseudomonadati</taxon>
        <taxon>Pseudomonadota</taxon>
        <taxon>Betaproteobacteria</taxon>
        <taxon>Burkholderiales</taxon>
        <taxon>Sphaerotilaceae</taxon>
        <taxon>Roseateles</taxon>
    </lineage>
</organism>
<protein>
    <submittedName>
        <fullName evidence="2">Type II secretion system protein</fullName>
    </submittedName>
</protein>
<name>A0ABW7EYR7_9BURK</name>
<dbReference type="EMBL" id="JBIGHV010000002">
    <property type="protein sequence ID" value="MFG6429497.1"/>
    <property type="molecule type" value="Genomic_DNA"/>
</dbReference>
<evidence type="ECO:0000313" key="2">
    <source>
        <dbReference type="EMBL" id="MFG6429497.1"/>
    </source>
</evidence>
<dbReference type="RefSeq" id="WP_394476988.1">
    <property type="nucleotide sequence ID" value="NZ_JBIGHV010000002.1"/>
</dbReference>
<comment type="caution">
    <text evidence="2">The sequence shown here is derived from an EMBL/GenBank/DDBJ whole genome shotgun (WGS) entry which is preliminary data.</text>
</comment>
<keyword evidence="1" id="KW-0472">Membrane</keyword>
<keyword evidence="1" id="KW-0812">Transmembrane</keyword>
<sequence length="175" mass="18313">MRTGEQGFTYLLLLFAMVIGGIGLAALGEQARQRALREQEAELAFRGAEIARAIASYVQASPAGSRALPASVDALLEDRRSGRIVRHLRQLRADPLGGPAGGDWVWLAPGEHGCSAPPKSGSATPGLSAVRSSSTRALLKRDSKDAKPACDLLFRHEAYLQAAGKPAASSAAVSP</sequence>
<keyword evidence="1" id="KW-1133">Transmembrane helix</keyword>
<gene>
    <name evidence="2" type="ORF">ACG00Y_06225</name>
</gene>
<dbReference type="Proteomes" id="UP001606210">
    <property type="component" value="Unassembled WGS sequence"/>
</dbReference>